<dbReference type="InterPro" id="IPR036390">
    <property type="entry name" value="WH_DNA-bd_sf"/>
</dbReference>
<dbReference type="Proteomes" id="UP001156882">
    <property type="component" value="Unassembled WGS sequence"/>
</dbReference>
<sequence>MTSASMAERGLTSARIRHYHHRIVLQRLRRLGEASKADLARAANLTNTAIGEIVSDLQSYGLISVVGKRYHGQRGQPATLLRLEPTGAYGIGVRIDRNRIETALVDLGGHLVDKRSHDHPLPPPQEALALIAADVAALHATAEGASPGRVLGIGLAQPYNLGAWLDRLNLDIPALAQWDSFDFSAALQEATGLDVHAENDGTAAAIAELFYGFGRESDDFVYFFIGPAIGGGVVLAGDYRRGATGNAGDVAVLPVPPSRLPSTPPPKGPFDILLARASVAALMRHLNWHGHKVSEPNELPAAIAACPQALEEWIADCVEALVGPVLSAQALLDVPNVVLDGDLGTPIMKEIVARLETALVAAIPEARSAPTLRLGTFGSTAHALGAATLPLFIDFAPRATVSASARPIAALGETRA</sequence>
<dbReference type="Gene3D" id="3.30.420.40">
    <property type="match status" value="2"/>
</dbReference>
<accession>A0ABQ6CWN7</accession>
<proteinExistence type="inferred from homology"/>
<comment type="caution">
    <text evidence="2">The sequence shown here is derived from an EMBL/GenBank/DDBJ whole genome shotgun (WGS) entry which is preliminary data.</text>
</comment>
<evidence type="ECO:0000256" key="1">
    <source>
        <dbReference type="ARBA" id="ARBA00006479"/>
    </source>
</evidence>
<dbReference type="InterPro" id="IPR043129">
    <property type="entry name" value="ATPase_NBD"/>
</dbReference>
<dbReference type="InterPro" id="IPR000600">
    <property type="entry name" value="ROK"/>
</dbReference>
<dbReference type="Pfam" id="PF00480">
    <property type="entry name" value="ROK"/>
    <property type="match status" value="1"/>
</dbReference>
<reference evidence="3" key="1">
    <citation type="journal article" date="2019" name="Int. J. Syst. Evol. Microbiol.">
        <title>The Global Catalogue of Microorganisms (GCM) 10K type strain sequencing project: providing services to taxonomists for standard genome sequencing and annotation.</title>
        <authorList>
            <consortium name="The Broad Institute Genomics Platform"/>
            <consortium name="The Broad Institute Genome Sequencing Center for Infectious Disease"/>
            <person name="Wu L."/>
            <person name="Ma J."/>
        </authorList>
    </citation>
    <scope>NUCLEOTIDE SEQUENCE [LARGE SCALE GENOMIC DNA]</scope>
    <source>
        <strain evidence="3">NBRC 101365</strain>
    </source>
</reference>
<dbReference type="InterPro" id="IPR036388">
    <property type="entry name" value="WH-like_DNA-bd_sf"/>
</dbReference>
<dbReference type="RefSeq" id="WP_284315653.1">
    <property type="nucleotide sequence ID" value="NZ_BSPC01000066.1"/>
</dbReference>
<comment type="similarity">
    <text evidence="1">Belongs to the ROK (NagC/XylR) family.</text>
</comment>
<evidence type="ECO:0000313" key="2">
    <source>
        <dbReference type="EMBL" id="GLS22692.1"/>
    </source>
</evidence>
<name>A0ABQ6CWN7_9HYPH</name>
<dbReference type="PANTHER" id="PTHR18964">
    <property type="entry name" value="ROK (REPRESSOR, ORF, KINASE) FAMILY"/>
    <property type="match status" value="1"/>
</dbReference>
<evidence type="ECO:0000313" key="3">
    <source>
        <dbReference type="Proteomes" id="UP001156882"/>
    </source>
</evidence>
<dbReference type="SUPFAM" id="SSF53067">
    <property type="entry name" value="Actin-like ATPase domain"/>
    <property type="match status" value="1"/>
</dbReference>
<protein>
    <submittedName>
        <fullName evidence="2">Transcriptional regulator</fullName>
    </submittedName>
</protein>
<gene>
    <name evidence="2" type="ORF">GCM10007874_57120</name>
</gene>
<dbReference type="SUPFAM" id="SSF46785">
    <property type="entry name" value="Winged helix' DNA-binding domain"/>
    <property type="match status" value="1"/>
</dbReference>
<dbReference type="Gene3D" id="1.10.10.10">
    <property type="entry name" value="Winged helix-like DNA-binding domain superfamily/Winged helix DNA-binding domain"/>
    <property type="match status" value="1"/>
</dbReference>
<keyword evidence="3" id="KW-1185">Reference proteome</keyword>
<organism evidence="2 3">
    <name type="scientific">Labrys miyagiensis</name>
    <dbReference type="NCBI Taxonomy" id="346912"/>
    <lineage>
        <taxon>Bacteria</taxon>
        <taxon>Pseudomonadati</taxon>
        <taxon>Pseudomonadota</taxon>
        <taxon>Alphaproteobacteria</taxon>
        <taxon>Hyphomicrobiales</taxon>
        <taxon>Xanthobacteraceae</taxon>
        <taxon>Labrys</taxon>
    </lineage>
</organism>
<dbReference type="PANTHER" id="PTHR18964:SF149">
    <property type="entry name" value="BIFUNCTIONAL UDP-N-ACETYLGLUCOSAMINE 2-EPIMERASE_N-ACETYLMANNOSAMINE KINASE"/>
    <property type="match status" value="1"/>
</dbReference>
<dbReference type="EMBL" id="BSPC01000066">
    <property type="protein sequence ID" value="GLS22692.1"/>
    <property type="molecule type" value="Genomic_DNA"/>
</dbReference>